<protein>
    <submittedName>
        <fullName evidence="2">Uncharacterized protein</fullName>
    </submittedName>
</protein>
<dbReference type="EMBL" id="VUJU01010195">
    <property type="protein sequence ID" value="KAF0715381.1"/>
    <property type="molecule type" value="Genomic_DNA"/>
</dbReference>
<name>A0A6G0VZB9_APHCR</name>
<evidence type="ECO:0000313" key="3">
    <source>
        <dbReference type="Proteomes" id="UP000478052"/>
    </source>
</evidence>
<feature type="region of interest" description="Disordered" evidence="1">
    <location>
        <begin position="67"/>
        <end position="91"/>
    </location>
</feature>
<comment type="caution">
    <text evidence="2">The sequence shown here is derived from an EMBL/GenBank/DDBJ whole genome shotgun (WGS) entry which is preliminary data.</text>
</comment>
<evidence type="ECO:0000313" key="2">
    <source>
        <dbReference type="EMBL" id="KAF0715381.1"/>
    </source>
</evidence>
<organism evidence="2 3">
    <name type="scientific">Aphis craccivora</name>
    <name type="common">Cowpea aphid</name>
    <dbReference type="NCBI Taxonomy" id="307492"/>
    <lineage>
        <taxon>Eukaryota</taxon>
        <taxon>Metazoa</taxon>
        <taxon>Ecdysozoa</taxon>
        <taxon>Arthropoda</taxon>
        <taxon>Hexapoda</taxon>
        <taxon>Insecta</taxon>
        <taxon>Pterygota</taxon>
        <taxon>Neoptera</taxon>
        <taxon>Paraneoptera</taxon>
        <taxon>Hemiptera</taxon>
        <taxon>Sternorrhyncha</taxon>
        <taxon>Aphidomorpha</taxon>
        <taxon>Aphidoidea</taxon>
        <taxon>Aphididae</taxon>
        <taxon>Aphidini</taxon>
        <taxon>Aphis</taxon>
        <taxon>Aphis</taxon>
    </lineage>
</organism>
<keyword evidence="3" id="KW-1185">Reference proteome</keyword>
<dbReference type="AlphaFoldDB" id="A0A6G0VZB9"/>
<gene>
    <name evidence="2" type="ORF">FWK35_00028716</name>
</gene>
<sequence>MNAGLYSSDMINALQKHLLFPQEVDAAQSNIARQTKGYNTLDQGLKLKPHIDGELISRLIKQPAPQIVPQPTPQIRQGYPSINIETSRRSL</sequence>
<accession>A0A6G0VZB9</accession>
<evidence type="ECO:0000256" key="1">
    <source>
        <dbReference type="SAM" id="MobiDB-lite"/>
    </source>
</evidence>
<dbReference type="Proteomes" id="UP000478052">
    <property type="component" value="Unassembled WGS sequence"/>
</dbReference>
<reference evidence="2 3" key="1">
    <citation type="submission" date="2019-08" db="EMBL/GenBank/DDBJ databases">
        <title>Whole genome of Aphis craccivora.</title>
        <authorList>
            <person name="Voronova N.V."/>
            <person name="Shulinski R.S."/>
            <person name="Bandarenka Y.V."/>
            <person name="Zhorov D.G."/>
            <person name="Warner D."/>
        </authorList>
    </citation>
    <scope>NUCLEOTIDE SEQUENCE [LARGE SCALE GENOMIC DNA]</scope>
    <source>
        <strain evidence="2">180601</strain>
        <tissue evidence="2">Whole Body</tissue>
    </source>
</reference>
<proteinExistence type="predicted"/>